<dbReference type="RefSeq" id="WP_117580884.1">
    <property type="nucleotide sequence ID" value="NZ_CAXMZD010000002.1"/>
</dbReference>
<evidence type="ECO:0000313" key="1">
    <source>
        <dbReference type="EMBL" id="MDB7083040.1"/>
    </source>
</evidence>
<protein>
    <submittedName>
        <fullName evidence="2">Uncharacterized protein</fullName>
    </submittedName>
</protein>
<dbReference type="AlphaFoldDB" id="A0A3E3EGR5"/>
<gene>
    <name evidence="2" type="ORF">DXB93_05295</name>
    <name evidence="1" type="ORF">PM738_04430</name>
</gene>
<accession>A0A3E3EGR5</accession>
<reference evidence="1" key="2">
    <citation type="submission" date="2023-01" db="EMBL/GenBank/DDBJ databases">
        <title>Human gut microbiome strain richness.</title>
        <authorList>
            <person name="Chen-Liaw A."/>
        </authorList>
    </citation>
    <scope>NUCLEOTIDE SEQUENCE</scope>
    <source>
        <strain evidence="1">1001217st2_G6_1001217B_191108</strain>
    </source>
</reference>
<evidence type="ECO:0000313" key="2">
    <source>
        <dbReference type="EMBL" id="RGD86578.1"/>
    </source>
</evidence>
<dbReference type="InterPro" id="IPR036558">
    <property type="entry name" value="YqbG-like_sf"/>
</dbReference>
<dbReference type="EMBL" id="JAQLKE010000005">
    <property type="protein sequence ID" value="MDB7083040.1"/>
    <property type="molecule type" value="Genomic_DNA"/>
</dbReference>
<reference evidence="2 3" key="1">
    <citation type="submission" date="2018-08" db="EMBL/GenBank/DDBJ databases">
        <title>A genome reference for cultivated species of the human gut microbiota.</title>
        <authorList>
            <person name="Zou Y."/>
            <person name="Xue W."/>
            <person name="Luo G."/>
        </authorList>
    </citation>
    <scope>NUCLEOTIDE SEQUENCE [LARGE SCALE GENOMIC DNA]</scope>
    <source>
        <strain evidence="2 3">OM06-4</strain>
    </source>
</reference>
<organism evidence="2 3">
    <name type="scientific">Thomasclavelia ramosa</name>
    <dbReference type="NCBI Taxonomy" id="1547"/>
    <lineage>
        <taxon>Bacteria</taxon>
        <taxon>Bacillati</taxon>
        <taxon>Bacillota</taxon>
        <taxon>Erysipelotrichia</taxon>
        <taxon>Erysipelotrichales</taxon>
        <taxon>Coprobacillaceae</taxon>
        <taxon>Thomasclavelia</taxon>
    </lineage>
</organism>
<dbReference type="Gene3D" id="1.10.3230.10">
    <property type="entry name" value="YqbG-like"/>
    <property type="match status" value="1"/>
</dbReference>
<evidence type="ECO:0000313" key="3">
    <source>
        <dbReference type="Proteomes" id="UP000261032"/>
    </source>
</evidence>
<dbReference type="Proteomes" id="UP001211987">
    <property type="component" value="Unassembled WGS sequence"/>
</dbReference>
<sequence>MPNLDYYLDVFGGNKIPPERFNKYIMNAKYVVKYYTPSAPKKLDEDLKMCICAVADELFKQDKIDKNLQSENNDGFSQTFKSNEELNNNVYSIIKFYLSNTGYMYVGFK</sequence>
<dbReference type="Proteomes" id="UP000261032">
    <property type="component" value="Unassembled WGS sequence"/>
</dbReference>
<proteinExistence type="predicted"/>
<name>A0A3E3EGR5_9FIRM</name>
<comment type="caution">
    <text evidence="2">The sequence shown here is derived from an EMBL/GenBank/DDBJ whole genome shotgun (WGS) entry which is preliminary data.</text>
</comment>
<dbReference type="EMBL" id="QUSL01000005">
    <property type="protein sequence ID" value="RGD86578.1"/>
    <property type="molecule type" value="Genomic_DNA"/>
</dbReference>